<dbReference type="RefSeq" id="WP_038499507.1">
    <property type="nucleotide sequence ID" value="NZ_AFWK01000113.1"/>
</dbReference>
<comment type="catalytic activity">
    <reaction evidence="6">
        <text>guanosine(2251) in 23S rRNA + S-adenosyl-L-methionine = 2'-O-methylguanosine(2251) in 23S rRNA + S-adenosyl-L-homocysteine + H(+)</text>
        <dbReference type="Rhea" id="RHEA:24140"/>
        <dbReference type="Rhea" id="RHEA-COMP:10239"/>
        <dbReference type="Rhea" id="RHEA-COMP:10241"/>
        <dbReference type="ChEBI" id="CHEBI:15378"/>
        <dbReference type="ChEBI" id="CHEBI:57856"/>
        <dbReference type="ChEBI" id="CHEBI:59789"/>
        <dbReference type="ChEBI" id="CHEBI:74269"/>
        <dbReference type="ChEBI" id="CHEBI:74445"/>
        <dbReference type="EC" id="2.1.1.185"/>
    </reaction>
</comment>
<dbReference type="Pfam" id="PF08032">
    <property type="entry name" value="SpoU_sub_bind"/>
    <property type="match status" value="1"/>
</dbReference>
<keyword evidence="4 6" id="KW-0808">Transferase</keyword>
<dbReference type="InterPro" id="IPR029064">
    <property type="entry name" value="Ribosomal_eL30-like_sf"/>
</dbReference>
<reference evidence="8 9" key="1">
    <citation type="journal article" date="2014" name="BMC Genomics">
        <title>A genomic perspective on a new bacterial genus and species from the Alcaligenaceae family, Basilea psittacipulmonis.</title>
        <authorList>
            <person name="Whiteson K.L."/>
            <person name="Hernandez D."/>
            <person name="Lazarevic V."/>
            <person name="Gaia N."/>
            <person name="Farinelli L."/>
            <person name="Francois P."/>
            <person name="Pilo P."/>
            <person name="Frey J."/>
            <person name="Schrenzel J."/>
        </authorList>
    </citation>
    <scope>NUCLEOTIDE SEQUENCE [LARGE SCALE GENOMIC DNA]</scope>
    <source>
        <strain evidence="8 9">DSM 24701</strain>
    </source>
</reference>
<dbReference type="KEGG" id="bpsi:IX83_04205"/>
<dbReference type="GO" id="GO:0070039">
    <property type="term" value="F:rRNA (guanosine-2'-O-)-methyltransferase activity"/>
    <property type="evidence" value="ECO:0007669"/>
    <property type="project" value="UniProtKB-UniRule"/>
</dbReference>
<dbReference type="EC" id="2.1.1.185" evidence="6"/>
<feature type="binding site" evidence="6">
    <location>
        <position position="228"/>
    </location>
    <ligand>
        <name>S-adenosyl-L-methionine</name>
        <dbReference type="ChEBI" id="CHEBI:59789"/>
    </ligand>
</feature>
<keyword evidence="1 6" id="KW-0963">Cytoplasm</keyword>
<dbReference type="eggNOG" id="COG0566">
    <property type="taxonomic scope" value="Bacteria"/>
</dbReference>
<feature type="binding site" evidence="6">
    <location>
        <position position="199"/>
    </location>
    <ligand>
        <name>S-adenosyl-L-methionine</name>
        <dbReference type="ChEBI" id="CHEBI:59789"/>
    </ligand>
</feature>
<protein>
    <recommendedName>
        <fullName evidence="6">23S rRNA (guanosine-2'-O-)-methyltransferase RlmB</fullName>
        <ecNumber evidence="6">2.1.1.185</ecNumber>
    </recommendedName>
    <alternativeName>
        <fullName evidence="6">23S rRNA (guanosine2251 2'-O)-methyltransferase</fullName>
    </alternativeName>
    <alternativeName>
        <fullName evidence="6">23S rRNA Gm2251 2'-O-methyltransferase</fullName>
    </alternativeName>
</protein>
<gene>
    <name evidence="6" type="primary">rlmB</name>
    <name evidence="8" type="ORF">IX83_04205</name>
</gene>
<dbReference type="GO" id="GO:0003723">
    <property type="term" value="F:RNA binding"/>
    <property type="evidence" value="ECO:0007669"/>
    <property type="project" value="InterPro"/>
</dbReference>
<dbReference type="SUPFAM" id="SSF55315">
    <property type="entry name" value="L30e-like"/>
    <property type="match status" value="1"/>
</dbReference>
<dbReference type="InterPro" id="IPR029026">
    <property type="entry name" value="tRNA_m1G_MTases_N"/>
</dbReference>
<dbReference type="HAMAP" id="MF_01887">
    <property type="entry name" value="23SrRNA_methyltr_B"/>
    <property type="match status" value="1"/>
</dbReference>
<dbReference type="FunFam" id="3.40.1280.10:FF:000008">
    <property type="entry name" value="Group 3 RNA methyltransferase TrmH"/>
    <property type="match status" value="1"/>
</dbReference>
<evidence type="ECO:0000313" key="8">
    <source>
        <dbReference type="EMBL" id="AIL32615.1"/>
    </source>
</evidence>
<proteinExistence type="inferred from homology"/>
<name>A0A077DCK4_9BURK</name>
<dbReference type="InterPro" id="IPR013123">
    <property type="entry name" value="SpoU_subst-bd"/>
</dbReference>
<evidence type="ECO:0000256" key="2">
    <source>
        <dbReference type="ARBA" id="ARBA00022552"/>
    </source>
</evidence>
<dbReference type="NCBIfam" id="TIGR00186">
    <property type="entry name" value="rRNA_methyl_3"/>
    <property type="match status" value="1"/>
</dbReference>
<comment type="function">
    <text evidence="6">Specifically methylates the ribose of guanosine 2251 in 23S rRNA.</text>
</comment>
<dbReference type="PANTHER" id="PTHR46429">
    <property type="entry name" value="23S RRNA (GUANOSINE-2'-O-)-METHYLTRANSFERASE RLMB"/>
    <property type="match status" value="1"/>
</dbReference>
<dbReference type="CDD" id="cd18103">
    <property type="entry name" value="SpoU-like_RlmB"/>
    <property type="match status" value="1"/>
</dbReference>
<dbReference type="InterPro" id="IPR004441">
    <property type="entry name" value="rRNA_MeTrfase_TrmH"/>
</dbReference>
<sequence>MKGNKQLLAGFHSIEARLRHAPDSVIEVFIDVSRHDKRIQSLMDRLKQFAFINIHLTDSVELDKMVEGVRHQGVVAWVSHRVLATSVEELLSDLSGPAHLLVLDGVTDPHNLGACLRTADAAGVHAIIAPKDKSVGLTTTVQRVACGAAETVPYLMVTNLSRTLKTLKEHHIWVVGTTDQAEQSMFDLDLKMPIAWVMGAEGDGMRRLTKETCDELVRLPMMGTVESLNVSVASALCMYETLRQRKFSA</sequence>
<dbReference type="PANTHER" id="PTHR46429:SF1">
    <property type="entry name" value="23S RRNA (GUANOSINE-2'-O-)-METHYLTRANSFERASE RLMB"/>
    <property type="match status" value="1"/>
</dbReference>
<dbReference type="OrthoDB" id="9785673at2"/>
<dbReference type="Proteomes" id="UP000028945">
    <property type="component" value="Chromosome"/>
</dbReference>
<dbReference type="HOGENOM" id="CLU_021322_0_1_4"/>
<dbReference type="SMART" id="SM00967">
    <property type="entry name" value="SpoU_sub_bind"/>
    <property type="match status" value="1"/>
</dbReference>
<accession>A0A077DCK4</accession>
<organism evidence="8 9">
    <name type="scientific">Basilea psittacipulmonis DSM 24701</name>
    <dbReference type="NCBI Taxonomy" id="1072685"/>
    <lineage>
        <taxon>Bacteria</taxon>
        <taxon>Pseudomonadati</taxon>
        <taxon>Pseudomonadota</taxon>
        <taxon>Betaproteobacteria</taxon>
        <taxon>Burkholderiales</taxon>
        <taxon>Alcaligenaceae</taxon>
        <taxon>Basilea</taxon>
    </lineage>
</organism>
<dbReference type="InterPro" id="IPR024915">
    <property type="entry name" value="23S_rRNA_MeTrfase_RlmB"/>
</dbReference>
<dbReference type="GO" id="GO:0005829">
    <property type="term" value="C:cytosol"/>
    <property type="evidence" value="ECO:0007669"/>
    <property type="project" value="TreeGrafter"/>
</dbReference>
<dbReference type="STRING" id="1072685.IX83_04205"/>
<evidence type="ECO:0000256" key="4">
    <source>
        <dbReference type="ARBA" id="ARBA00022679"/>
    </source>
</evidence>
<comment type="subcellular location">
    <subcellularLocation>
        <location evidence="6">Cytoplasm</location>
    </subcellularLocation>
</comment>
<keyword evidence="2 6" id="KW-0698">rRNA processing</keyword>
<dbReference type="Gene3D" id="3.30.1330.30">
    <property type="match status" value="1"/>
</dbReference>
<dbReference type="InterPro" id="IPR029028">
    <property type="entry name" value="Alpha/beta_knot_MTases"/>
</dbReference>
<evidence type="ECO:0000313" key="9">
    <source>
        <dbReference type="Proteomes" id="UP000028945"/>
    </source>
</evidence>
<dbReference type="Gene3D" id="3.40.1280.10">
    <property type="match status" value="1"/>
</dbReference>
<evidence type="ECO:0000259" key="7">
    <source>
        <dbReference type="SMART" id="SM00967"/>
    </source>
</evidence>
<keyword evidence="9" id="KW-1185">Reference proteome</keyword>
<evidence type="ECO:0000256" key="6">
    <source>
        <dbReference type="HAMAP-Rule" id="MF_01887"/>
    </source>
</evidence>
<dbReference type="SUPFAM" id="SSF75217">
    <property type="entry name" value="alpha/beta knot"/>
    <property type="match status" value="1"/>
</dbReference>
<evidence type="ECO:0000256" key="5">
    <source>
        <dbReference type="ARBA" id="ARBA00022691"/>
    </source>
</evidence>
<keyword evidence="5 6" id="KW-0949">S-adenosyl-L-methionine</keyword>
<keyword evidence="3 6" id="KW-0489">Methyltransferase</keyword>
<dbReference type="EMBL" id="CP009238">
    <property type="protein sequence ID" value="AIL32615.1"/>
    <property type="molecule type" value="Genomic_DNA"/>
</dbReference>
<feature type="binding site" evidence="6">
    <location>
        <position position="219"/>
    </location>
    <ligand>
        <name>S-adenosyl-L-methionine</name>
        <dbReference type="ChEBI" id="CHEBI:59789"/>
    </ligand>
</feature>
<evidence type="ECO:0000256" key="3">
    <source>
        <dbReference type="ARBA" id="ARBA00022603"/>
    </source>
</evidence>
<comment type="similarity">
    <text evidence="6">Belongs to the class IV-like SAM-binding methyltransferase superfamily. RNA methyltransferase TrmH family. RlmB subfamily.</text>
</comment>
<dbReference type="InterPro" id="IPR001537">
    <property type="entry name" value="SpoU_MeTrfase"/>
</dbReference>
<dbReference type="Pfam" id="PF00588">
    <property type="entry name" value="SpoU_methylase"/>
    <property type="match status" value="1"/>
</dbReference>
<evidence type="ECO:0000256" key="1">
    <source>
        <dbReference type="ARBA" id="ARBA00022490"/>
    </source>
</evidence>
<feature type="domain" description="RNA 2-O ribose methyltransferase substrate binding" evidence="7">
    <location>
        <begin position="7"/>
        <end position="84"/>
    </location>
</feature>
<dbReference type="AlphaFoldDB" id="A0A077DCK4"/>